<keyword evidence="1 3" id="KW-0853">WD repeat</keyword>
<dbReference type="PANTHER" id="PTHR44099:SF4">
    <property type="entry name" value="RABCONNECTIN-3B, ISOFORM A"/>
    <property type="match status" value="1"/>
</dbReference>
<gene>
    <name evidence="5" type="ORF">TEA_007030</name>
</gene>
<name>A0A4S4DAI8_CAMSN</name>
<dbReference type="InterPro" id="IPR049916">
    <property type="entry name" value="WDR72-like"/>
</dbReference>
<evidence type="ECO:0000256" key="2">
    <source>
        <dbReference type="ARBA" id="ARBA00022737"/>
    </source>
</evidence>
<evidence type="ECO:0000313" key="6">
    <source>
        <dbReference type="Proteomes" id="UP000306102"/>
    </source>
</evidence>
<dbReference type="SUPFAM" id="SSF48371">
    <property type="entry name" value="ARM repeat"/>
    <property type="match status" value="1"/>
</dbReference>
<dbReference type="STRING" id="542762.A0A4S4DAI8"/>
<comment type="caution">
    <text evidence="5">The sequence shown here is derived from an EMBL/GenBank/DDBJ whole genome shotgun (WGS) entry which is preliminary data.</text>
</comment>
<feature type="region of interest" description="Disordered" evidence="4">
    <location>
        <begin position="890"/>
        <end position="909"/>
    </location>
</feature>
<proteinExistence type="predicted"/>
<dbReference type="InterPro" id="IPR016024">
    <property type="entry name" value="ARM-type_fold"/>
</dbReference>
<dbReference type="Proteomes" id="UP000306102">
    <property type="component" value="Unassembled WGS sequence"/>
</dbReference>
<reference evidence="5 6" key="1">
    <citation type="journal article" date="2018" name="Proc. Natl. Acad. Sci. U.S.A.">
        <title>Draft genome sequence of Camellia sinensis var. sinensis provides insights into the evolution of the tea genome and tea quality.</title>
        <authorList>
            <person name="Wei C."/>
            <person name="Yang H."/>
            <person name="Wang S."/>
            <person name="Zhao J."/>
            <person name="Liu C."/>
            <person name="Gao L."/>
            <person name="Xia E."/>
            <person name="Lu Y."/>
            <person name="Tai Y."/>
            <person name="She G."/>
            <person name="Sun J."/>
            <person name="Cao H."/>
            <person name="Tong W."/>
            <person name="Gao Q."/>
            <person name="Li Y."/>
            <person name="Deng W."/>
            <person name="Jiang X."/>
            <person name="Wang W."/>
            <person name="Chen Q."/>
            <person name="Zhang S."/>
            <person name="Li H."/>
            <person name="Wu J."/>
            <person name="Wang P."/>
            <person name="Li P."/>
            <person name="Shi C."/>
            <person name="Zheng F."/>
            <person name="Jian J."/>
            <person name="Huang B."/>
            <person name="Shan D."/>
            <person name="Shi M."/>
            <person name="Fang C."/>
            <person name="Yue Y."/>
            <person name="Li F."/>
            <person name="Li D."/>
            <person name="Wei S."/>
            <person name="Han B."/>
            <person name="Jiang C."/>
            <person name="Yin Y."/>
            <person name="Xia T."/>
            <person name="Zhang Z."/>
            <person name="Bennetzen J.L."/>
            <person name="Zhao S."/>
            <person name="Wan X."/>
        </authorList>
    </citation>
    <scope>NUCLEOTIDE SEQUENCE [LARGE SCALE GENOMIC DNA]</scope>
    <source>
        <strain evidence="6">cv. Shuchazao</strain>
        <tissue evidence="5">Leaf</tissue>
    </source>
</reference>
<feature type="repeat" description="WD" evidence="3">
    <location>
        <begin position="600"/>
        <end position="622"/>
    </location>
</feature>
<dbReference type="InterPro" id="IPR019775">
    <property type="entry name" value="WD40_repeat_CS"/>
</dbReference>
<dbReference type="SMART" id="SM00320">
    <property type="entry name" value="WD40"/>
    <property type="match status" value="6"/>
</dbReference>
<evidence type="ECO:0000256" key="4">
    <source>
        <dbReference type="SAM" id="MobiDB-lite"/>
    </source>
</evidence>
<organism evidence="5 6">
    <name type="scientific">Camellia sinensis var. sinensis</name>
    <name type="common">China tea</name>
    <dbReference type="NCBI Taxonomy" id="542762"/>
    <lineage>
        <taxon>Eukaryota</taxon>
        <taxon>Viridiplantae</taxon>
        <taxon>Streptophyta</taxon>
        <taxon>Embryophyta</taxon>
        <taxon>Tracheophyta</taxon>
        <taxon>Spermatophyta</taxon>
        <taxon>Magnoliopsida</taxon>
        <taxon>eudicotyledons</taxon>
        <taxon>Gunneridae</taxon>
        <taxon>Pentapetalae</taxon>
        <taxon>asterids</taxon>
        <taxon>Ericales</taxon>
        <taxon>Theaceae</taxon>
        <taxon>Camellia</taxon>
    </lineage>
</organism>
<dbReference type="PROSITE" id="PS50082">
    <property type="entry name" value="WD_REPEATS_2"/>
    <property type="match status" value="1"/>
</dbReference>
<dbReference type="GO" id="GO:0005737">
    <property type="term" value="C:cytoplasm"/>
    <property type="evidence" value="ECO:0007669"/>
    <property type="project" value="TreeGrafter"/>
</dbReference>
<dbReference type="PROSITE" id="PS00678">
    <property type="entry name" value="WD_REPEATS_1"/>
    <property type="match status" value="1"/>
</dbReference>
<dbReference type="InterPro" id="IPR001680">
    <property type="entry name" value="WD40_rpt"/>
</dbReference>
<evidence type="ECO:0000313" key="5">
    <source>
        <dbReference type="EMBL" id="THF99073.1"/>
    </source>
</evidence>
<accession>A0A4S4DAI8</accession>
<dbReference type="Gene3D" id="2.130.10.10">
    <property type="entry name" value="YVTN repeat-like/Quinoprotein amine dehydrogenase"/>
    <property type="match status" value="2"/>
</dbReference>
<feature type="compositionally biased region" description="Polar residues" evidence="4">
    <location>
        <begin position="897"/>
        <end position="909"/>
    </location>
</feature>
<keyword evidence="2" id="KW-0677">Repeat</keyword>
<sequence>MKCRSVACIWSASPPPHRVTAVAALSQPPTLYTGGSDGSIVWWNVSATDSNQEIKPVALLCGHAAPIADLGICFPTVYSGDVKIDHLSNVSANSNSVDYGALISVCTDGVLCVWSRGSGHCRCRRKMPPWVGSPSLIRSFPENPRYVCVAACFVDAVNSVDHQLSPEGGEASIDRDPLHRKPSKCTVVIVDSYTLTIVQTIFHGNLSIGPLRFMSIVSRVEDMEKQSVLLGDSYGKLQCVPILKEPNSDSETGTALQKNSYNLEMTDWVEGSSEGLQVVTTRGQVLAHVYRTYCIFRLVASGNTIGEISFVNNNQLCLEEGSAQLYVIGGMFLERDESRKILKTQEFHDRFAENFAVWNNRGFAVVYSITYSDSIFDFELLSVIPAVTCPIDVRLSIYFIQLSCYLLRIESICFHVEESLLWKPHVTTWLLPQQHDNNLNLPQQCKMVGEGRFFVDWISSLTSPNETKALRHDAGAELIGQGTQFSQKNCVPCPNGDNIHATDGKYWFSQKGRLVSSSMIISESYYTPYAAVYGFHSGEIEVVHFNIFSGGFDSYGRSQHHEVDSNVSKQYFLGHTGAVLCLAAHWMVGTAKGWSFCRVLVSGSMDCTIRLWDLDSGNLITVMHHHVAPVRQIILPPPRTDRPWNDCFLSVGEDFCVTLVSLETLRAERMFPGHPHYPSKVVWDGTNGYLACLCQNHSGTYDALDVLYIWDVKTGALERVLRGTASHSMFDHFCKGINTNSPSGAVLNRNTSASSLLLPLIEDANLSQSHSKHLGKGASSSSNMLPSITNMTEANASQKHSSKVNSAKLSSSMPSILRSNKHPINCTSPFPGIAALSFDLALLMSPFQNHVNFKDGGEKRRNTHVNEHGAKMSKDMGYEQDKNHVKELGAEKPSPHHVTTNGTILNGSDLQGTSTDTAVDDEWVRSLEGCFLQFSLSFLHLWNVDIELDKLLMTEMKLRRPTNFLLASGLQGNRGSLTLTFPSSRAALELWKSSSEFSAVRSLTMVSLAQRIVSLSHSCSAASSALAAFYTRNFLEKTPDVKPPLLQLLVSFWQDESEHVRMAARSLFHCAASRAIPLPLCSQKAIEHENLLASLNETGVNEQKIFNTEKTSGSRLKSDGMLETQGLSRAEESEILAWLESFEVQDWISCVWGTNQDAMTSHIIVAAALAIWYPSLVKPSLAVLVVHPLMKLVMAMNDKYSSTAAELLAEGMESTWKACIASEIPRLISDMFFQIECVSAPANSSAQNPAVPINIRETLVGILLPSLAMADILGFLNVIESQIWSTASDSPVHVVSLMTLIRFIRGSPRNIAPYLDKVVNFILQTMDPSNSVMRKTCLQSSMAALKEVVRIFPMVALNDTSTRLAVGDAIGKTNHAIIRVYDMQSMTTIKVLDASGPPGLPSLLGGASEVVVITAISALSFSPDGEGLVAFSEHGLMIRWWSLGSVWWEKLSRNLVPVQCTKLIFVPPWEGFSPNSTRSSIMASIMESDRHGNAKENAGGVSDVDRLKLMIHNLDLSYRLEWVGERKVLLTRLGHELGTFPL</sequence>
<dbReference type="PANTHER" id="PTHR44099">
    <property type="entry name" value="RABCONNECTIN-3B, ISOFORM A"/>
    <property type="match status" value="1"/>
</dbReference>
<dbReference type="InterPro" id="IPR015943">
    <property type="entry name" value="WD40/YVTN_repeat-like_dom_sf"/>
</dbReference>
<dbReference type="EMBL" id="SDRB02012048">
    <property type="protein sequence ID" value="THF99073.1"/>
    <property type="molecule type" value="Genomic_DNA"/>
</dbReference>
<dbReference type="SUPFAM" id="SSF50978">
    <property type="entry name" value="WD40 repeat-like"/>
    <property type="match status" value="1"/>
</dbReference>
<evidence type="ECO:0000256" key="3">
    <source>
        <dbReference type="PROSITE-ProRule" id="PRU00221"/>
    </source>
</evidence>
<keyword evidence="6" id="KW-1185">Reference proteome</keyword>
<evidence type="ECO:0000256" key="1">
    <source>
        <dbReference type="ARBA" id="ARBA00022574"/>
    </source>
</evidence>
<protein>
    <submittedName>
        <fullName evidence="5">Uncharacterized protein</fullName>
    </submittedName>
</protein>
<dbReference type="Pfam" id="PF00400">
    <property type="entry name" value="WD40"/>
    <property type="match status" value="1"/>
</dbReference>
<dbReference type="InterPro" id="IPR036322">
    <property type="entry name" value="WD40_repeat_dom_sf"/>
</dbReference>